<evidence type="ECO:0000313" key="3">
    <source>
        <dbReference type="Proteomes" id="UP000789706"/>
    </source>
</evidence>
<evidence type="ECO:0000313" key="2">
    <source>
        <dbReference type="EMBL" id="CAG8521643.1"/>
    </source>
</evidence>
<dbReference type="EMBL" id="CAJVPK010000521">
    <property type="protein sequence ID" value="CAG8521643.1"/>
    <property type="molecule type" value="Genomic_DNA"/>
</dbReference>
<dbReference type="Proteomes" id="UP000789706">
    <property type="component" value="Unassembled WGS sequence"/>
</dbReference>
<evidence type="ECO:0000259" key="1">
    <source>
        <dbReference type="Pfam" id="PF13462"/>
    </source>
</evidence>
<name>A0A9N9A9D5_9GLOM</name>
<gene>
    <name evidence="2" type="ORF">DEBURN_LOCUS5692</name>
</gene>
<dbReference type="InterPro" id="IPR012336">
    <property type="entry name" value="Thioredoxin-like_fold"/>
</dbReference>
<comment type="caution">
    <text evidence="2">The sequence shown here is derived from an EMBL/GenBank/DDBJ whole genome shotgun (WGS) entry which is preliminary data.</text>
</comment>
<dbReference type="AlphaFoldDB" id="A0A9N9A9D5"/>
<dbReference type="Gene3D" id="3.40.30.10">
    <property type="entry name" value="Glutaredoxin"/>
    <property type="match status" value="1"/>
</dbReference>
<dbReference type="PANTHER" id="PTHR33875">
    <property type="entry name" value="OS09G0542200 PROTEIN"/>
    <property type="match status" value="1"/>
</dbReference>
<sequence length="187" mass="21657">MALAPQFADYVCPFSCRMFRTLQNEVFPYIEQKYSGKIQFIFRQQIQPWHPSSTLVHEAGLAVERIDQKSFYKFSDKLFEAQKDYFDESVQNLNREQIYQSLAKLAGSIGISSDQFLSLVNIKSVDSNIKATNQGNQLTPDLKWHIKLGRQNGIHVSPTVLWDGIIDDSIQSSWTLGKWEEWLTKKF</sequence>
<keyword evidence="3" id="KW-1185">Reference proteome</keyword>
<dbReference type="OrthoDB" id="37297at2759"/>
<dbReference type="Pfam" id="PF13462">
    <property type="entry name" value="Thioredoxin_4"/>
    <property type="match status" value="1"/>
</dbReference>
<reference evidence="2" key="1">
    <citation type="submission" date="2021-06" db="EMBL/GenBank/DDBJ databases">
        <authorList>
            <person name="Kallberg Y."/>
            <person name="Tangrot J."/>
            <person name="Rosling A."/>
        </authorList>
    </citation>
    <scope>NUCLEOTIDE SEQUENCE</scope>
    <source>
        <strain evidence="2">AZ414A</strain>
    </source>
</reference>
<accession>A0A9N9A9D5</accession>
<protein>
    <submittedName>
        <fullName evidence="2">3565_t:CDS:1</fullName>
    </submittedName>
</protein>
<dbReference type="PANTHER" id="PTHR33875:SF2">
    <property type="entry name" value="ACR183CP"/>
    <property type="match status" value="1"/>
</dbReference>
<dbReference type="SUPFAM" id="SSF52833">
    <property type="entry name" value="Thioredoxin-like"/>
    <property type="match status" value="1"/>
</dbReference>
<dbReference type="InterPro" id="IPR036249">
    <property type="entry name" value="Thioredoxin-like_sf"/>
</dbReference>
<proteinExistence type="predicted"/>
<feature type="domain" description="Thioredoxin-like fold" evidence="1">
    <location>
        <begin position="7"/>
        <end position="168"/>
    </location>
</feature>
<organism evidence="2 3">
    <name type="scientific">Diversispora eburnea</name>
    <dbReference type="NCBI Taxonomy" id="1213867"/>
    <lineage>
        <taxon>Eukaryota</taxon>
        <taxon>Fungi</taxon>
        <taxon>Fungi incertae sedis</taxon>
        <taxon>Mucoromycota</taxon>
        <taxon>Glomeromycotina</taxon>
        <taxon>Glomeromycetes</taxon>
        <taxon>Diversisporales</taxon>
        <taxon>Diversisporaceae</taxon>
        <taxon>Diversispora</taxon>
    </lineage>
</organism>